<dbReference type="CDD" id="cd07377">
    <property type="entry name" value="WHTH_GntR"/>
    <property type="match status" value="1"/>
</dbReference>
<keyword evidence="2 5" id="KW-0238">DNA-binding</keyword>
<evidence type="ECO:0000256" key="1">
    <source>
        <dbReference type="ARBA" id="ARBA00023015"/>
    </source>
</evidence>
<dbReference type="SMART" id="SM00895">
    <property type="entry name" value="FCD"/>
    <property type="match status" value="1"/>
</dbReference>
<dbReference type="Pfam" id="PF07729">
    <property type="entry name" value="FCD"/>
    <property type="match status" value="1"/>
</dbReference>
<reference evidence="5 6" key="1">
    <citation type="submission" date="2021-03" db="EMBL/GenBank/DDBJ databases">
        <title>Sequencing the genomes of 1000 actinobacteria strains.</title>
        <authorList>
            <person name="Klenk H.-P."/>
        </authorList>
    </citation>
    <scope>NUCLEOTIDE SEQUENCE [LARGE SCALE GENOMIC DNA]</scope>
    <source>
        <strain evidence="5 6">DSM 24221</strain>
    </source>
</reference>
<evidence type="ECO:0000256" key="2">
    <source>
        <dbReference type="ARBA" id="ARBA00023125"/>
    </source>
</evidence>
<evidence type="ECO:0000313" key="5">
    <source>
        <dbReference type="EMBL" id="MBP2437468.1"/>
    </source>
</evidence>
<protein>
    <submittedName>
        <fullName evidence="5">DNA-binding FadR family transcriptional regulator</fullName>
    </submittedName>
</protein>
<comment type="caution">
    <text evidence="5">The sequence shown here is derived from an EMBL/GenBank/DDBJ whole genome shotgun (WGS) entry which is preliminary data.</text>
</comment>
<dbReference type="Gene3D" id="1.20.120.530">
    <property type="entry name" value="GntR ligand-binding domain-like"/>
    <property type="match status" value="1"/>
</dbReference>
<dbReference type="GO" id="GO:0003677">
    <property type="term" value="F:DNA binding"/>
    <property type="evidence" value="ECO:0007669"/>
    <property type="project" value="UniProtKB-KW"/>
</dbReference>
<dbReference type="PRINTS" id="PR00035">
    <property type="entry name" value="HTHGNTR"/>
</dbReference>
<dbReference type="EMBL" id="JAGIOL010000001">
    <property type="protein sequence ID" value="MBP2437468.1"/>
    <property type="molecule type" value="Genomic_DNA"/>
</dbReference>
<dbReference type="PROSITE" id="PS50949">
    <property type="entry name" value="HTH_GNTR"/>
    <property type="match status" value="1"/>
</dbReference>
<organism evidence="5 6">
    <name type="scientific">Microbacterium amylolyticum</name>
    <dbReference type="NCBI Taxonomy" id="936337"/>
    <lineage>
        <taxon>Bacteria</taxon>
        <taxon>Bacillati</taxon>
        <taxon>Actinomycetota</taxon>
        <taxon>Actinomycetes</taxon>
        <taxon>Micrococcales</taxon>
        <taxon>Microbacteriaceae</taxon>
        <taxon>Microbacterium</taxon>
    </lineage>
</organism>
<dbReference type="Gene3D" id="1.10.10.10">
    <property type="entry name" value="Winged helix-like DNA-binding domain superfamily/Winged helix DNA-binding domain"/>
    <property type="match status" value="1"/>
</dbReference>
<evidence type="ECO:0000259" key="4">
    <source>
        <dbReference type="PROSITE" id="PS50949"/>
    </source>
</evidence>
<evidence type="ECO:0000313" key="6">
    <source>
        <dbReference type="Proteomes" id="UP001519362"/>
    </source>
</evidence>
<dbReference type="SMART" id="SM00345">
    <property type="entry name" value="HTH_GNTR"/>
    <property type="match status" value="1"/>
</dbReference>
<dbReference type="InterPro" id="IPR036390">
    <property type="entry name" value="WH_DNA-bd_sf"/>
</dbReference>
<feature type="domain" description="HTH gntR-type" evidence="4">
    <location>
        <begin position="5"/>
        <end position="77"/>
    </location>
</feature>
<keyword evidence="3" id="KW-0804">Transcription</keyword>
<keyword evidence="1" id="KW-0805">Transcription regulation</keyword>
<dbReference type="InterPro" id="IPR000524">
    <property type="entry name" value="Tscrpt_reg_HTH_GntR"/>
</dbReference>
<keyword evidence="6" id="KW-1185">Reference proteome</keyword>
<dbReference type="SUPFAM" id="SSF48008">
    <property type="entry name" value="GntR ligand-binding domain-like"/>
    <property type="match status" value="1"/>
</dbReference>
<sequence>MAEQPKAWRTVLDHVERRLRDGSLGPGDRLPGERDLAADLGVGRSSVREAVRVLEVMGVIRTATGSGPRAGAIVTTSAGSGVAQVLGLHAAAQAFAFGDVVDTRLVLEQDVVRMLAERRTPTGAAEEILAAMDHPDLDPAEFLALDAQFHNALAEATGNAVISTIMTGLRAAIETYVQAGAGEIRDWSAMRARLQEEHRGVIAAIHAGESGVARDRIHDHISGYYAATQHTEE</sequence>
<dbReference type="SUPFAM" id="SSF46785">
    <property type="entry name" value="Winged helix' DNA-binding domain"/>
    <property type="match status" value="1"/>
</dbReference>
<dbReference type="RefSeq" id="WP_165133882.1">
    <property type="nucleotide sequence ID" value="NZ_CP049253.1"/>
</dbReference>
<dbReference type="PANTHER" id="PTHR43537:SF24">
    <property type="entry name" value="GLUCONATE OPERON TRANSCRIPTIONAL REPRESSOR"/>
    <property type="match status" value="1"/>
</dbReference>
<dbReference type="InterPro" id="IPR008920">
    <property type="entry name" value="TF_FadR/GntR_C"/>
</dbReference>
<evidence type="ECO:0000256" key="3">
    <source>
        <dbReference type="ARBA" id="ARBA00023163"/>
    </source>
</evidence>
<dbReference type="Pfam" id="PF00392">
    <property type="entry name" value="GntR"/>
    <property type="match status" value="1"/>
</dbReference>
<name>A0ABS4ZKE2_9MICO</name>
<proteinExistence type="predicted"/>
<accession>A0ABS4ZKE2</accession>
<gene>
    <name evidence="5" type="ORF">JOF34_002054</name>
</gene>
<dbReference type="InterPro" id="IPR011711">
    <property type="entry name" value="GntR_C"/>
</dbReference>
<dbReference type="InterPro" id="IPR036388">
    <property type="entry name" value="WH-like_DNA-bd_sf"/>
</dbReference>
<dbReference type="Proteomes" id="UP001519362">
    <property type="component" value="Unassembled WGS sequence"/>
</dbReference>
<dbReference type="PANTHER" id="PTHR43537">
    <property type="entry name" value="TRANSCRIPTIONAL REGULATOR, GNTR FAMILY"/>
    <property type="match status" value="1"/>
</dbReference>